<dbReference type="PANTHER" id="PTHR32026:SF10">
    <property type="entry name" value="METHYLTRANSFERASE-LIKE PROTEIN 24-RELATED"/>
    <property type="match status" value="1"/>
</dbReference>
<dbReference type="InterPro" id="IPR006342">
    <property type="entry name" value="FkbM_mtfrase"/>
</dbReference>
<keyword evidence="3" id="KW-1185">Reference proteome</keyword>
<dbReference type="InterPro" id="IPR026913">
    <property type="entry name" value="METTL24"/>
</dbReference>
<accession>A0ABT8Y5R5</accession>
<gene>
    <name evidence="2" type="ORF">Q4F19_04555</name>
</gene>
<feature type="domain" description="Methyltransferase FkbM" evidence="1">
    <location>
        <begin position="241"/>
        <end position="298"/>
    </location>
</feature>
<dbReference type="Proteomes" id="UP001169764">
    <property type="component" value="Unassembled WGS sequence"/>
</dbReference>
<comment type="caution">
    <text evidence="2">The sequence shown here is derived from an EMBL/GenBank/DDBJ whole genome shotgun (WGS) entry which is preliminary data.</text>
</comment>
<evidence type="ECO:0000313" key="2">
    <source>
        <dbReference type="EMBL" id="MDO6413646.1"/>
    </source>
</evidence>
<dbReference type="RefSeq" id="WP_303540263.1">
    <property type="nucleotide sequence ID" value="NZ_JAUOTP010000002.1"/>
</dbReference>
<organism evidence="2 3">
    <name type="scientific">Sphingomonas natans</name>
    <dbReference type="NCBI Taxonomy" id="3063330"/>
    <lineage>
        <taxon>Bacteria</taxon>
        <taxon>Pseudomonadati</taxon>
        <taxon>Pseudomonadota</taxon>
        <taxon>Alphaproteobacteria</taxon>
        <taxon>Sphingomonadales</taxon>
        <taxon>Sphingomonadaceae</taxon>
        <taxon>Sphingomonas</taxon>
    </lineage>
</organism>
<evidence type="ECO:0000259" key="1">
    <source>
        <dbReference type="Pfam" id="PF05050"/>
    </source>
</evidence>
<reference evidence="2" key="1">
    <citation type="submission" date="2023-07" db="EMBL/GenBank/DDBJ databases">
        <authorList>
            <person name="Kim M."/>
        </authorList>
    </citation>
    <scope>NUCLEOTIDE SEQUENCE</scope>
    <source>
        <strain evidence="2">BIUV-7</strain>
    </source>
</reference>
<dbReference type="PANTHER" id="PTHR32026">
    <property type="entry name" value="METHYLTRANSFERASE-LIKE PROTEIN 24"/>
    <property type="match status" value="1"/>
</dbReference>
<sequence>MFNSELGEVRDIGGLDGFVTHSDGFGCAMFGPYTWLPQGRYKVIFSLAMAGPPVDASRSSVLIDVVTSGGTVTLGNDSIAPGDLSNTFRTFEIEVAILEYRQLEFRVHVPANGSIMILAARYEKIADYSNVDVDVYGISQDPFMLGHQVRRVLRLLQPARAIGYDKVRLGNIGDGGYICLDDFADIDTAFSFGINDDVSWDRDAADRGLTIYQFDHTVDDPMPSDDRFVFEKKMIAPDRGPDRETISDLVKHHDRGNKKPNIFLKMDIENAEWNAILATDRAELSRFSQIVCELHYFQGLSDPAHRGAVFEALNKIHQDYAVVHIHANNYAGWCDLANIITPCVLEVTFANRALYHFEDTDELFPTALDASCDPGKADMFLGSFRF</sequence>
<dbReference type="EMBL" id="JAUOTP010000002">
    <property type="protein sequence ID" value="MDO6413646.1"/>
    <property type="molecule type" value="Genomic_DNA"/>
</dbReference>
<name>A0ABT8Y5R5_9SPHN</name>
<dbReference type="Pfam" id="PF05050">
    <property type="entry name" value="Methyltransf_21"/>
    <property type="match status" value="1"/>
</dbReference>
<evidence type="ECO:0000313" key="3">
    <source>
        <dbReference type="Proteomes" id="UP001169764"/>
    </source>
</evidence>
<proteinExistence type="predicted"/>
<protein>
    <recommendedName>
        <fullName evidence="1">Methyltransferase FkbM domain-containing protein</fullName>
    </recommendedName>
</protein>